<evidence type="ECO:0000313" key="4">
    <source>
        <dbReference type="WBParaSite" id="Gr19_v10_g1935.t1"/>
    </source>
</evidence>
<feature type="compositionally biased region" description="Basic and acidic residues" evidence="1">
    <location>
        <begin position="177"/>
        <end position="186"/>
    </location>
</feature>
<evidence type="ECO:0000256" key="2">
    <source>
        <dbReference type="SAM" id="Phobius"/>
    </source>
</evidence>
<feature type="region of interest" description="Disordered" evidence="1">
    <location>
        <begin position="170"/>
        <end position="213"/>
    </location>
</feature>
<keyword evidence="2" id="KW-0812">Transmembrane</keyword>
<dbReference type="WBParaSite" id="Gr19_v10_g1935.t1">
    <property type="protein sequence ID" value="Gr19_v10_g1935.t1"/>
    <property type="gene ID" value="Gr19_v10_g1935"/>
</dbReference>
<dbReference type="AlphaFoldDB" id="A0A914HMG9"/>
<evidence type="ECO:0000313" key="3">
    <source>
        <dbReference type="Proteomes" id="UP000887572"/>
    </source>
</evidence>
<evidence type="ECO:0000256" key="1">
    <source>
        <dbReference type="SAM" id="MobiDB-lite"/>
    </source>
</evidence>
<feature type="compositionally biased region" description="Basic and acidic residues" evidence="1">
    <location>
        <begin position="57"/>
        <end position="66"/>
    </location>
</feature>
<sequence length="302" mass="33682">MHSHKFNQNLFGYLTFVVLLVFICQTTARKQSQKDLTKTGQEMLASAQTLLHGKKTPKTEGQKDPIKTGQELLDSAPTLFDGMKSGSFDDGKSMEEAAKNVESAALKVMQNLDKPKILQNIHQKIAENTFLDEEIKVKMTTLLGQFKIGIDKFNAIKIVYNQHENGLLRQRRRRKRADPTHGHDHDDKEDEDDDDEDDDADEVEEMEEGKPKTGRKANIAVIIKSVQVRKAGPVVATIKSEKVRKFGPVVICMIVLVIMLVAFAGLTVIQSGQPLQPLFTGVSIVVFLLLLCLGAGYYSLMD</sequence>
<protein>
    <submittedName>
        <fullName evidence="4">Uncharacterized protein</fullName>
    </submittedName>
</protein>
<keyword evidence="2" id="KW-0472">Membrane</keyword>
<keyword evidence="2" id="KW-1133">Transmembrane helix</keyword>
<feature type="region of interest" description="Disordered" evidence="1">
    <location>
        <begin position="48"/>
        <end position="68"/>
    </location>
</feature>
<name>A0A914HMG9_GLORO</name>
<proteinExistence type="predicted"/>
<feature type="transmembrane region" description="Helical" evidence="2">
    <location>
        <begin position="6"/>
        <end position="24"/>
    </location>
</feature>
<feature type="transmembrane region" description="Helical" evidence="2">
    <location>
        <begin position="246"/>
        <end position="266"/>
    </location>
</feature>
<dbReference type="Proteomes" id="UP000887572">
    <property type="component" value="Unplaced"/>
</dbReference>
<feature type="transmembrane region" description="Helical" evidence="2">
    <location>
        <begin position="278"/>
        <end position="300"/>
    </location>
</feature>
<organism evidence="3 4">
    <name type="scientific">Globodera rostochiensis</name>
    <name type="common">Golden nematode worm</name>
    <name type="synonym">Heterodera rostochiensis</name>
    <dbReference type="NCBI Taxonomy" id="31243"/>
    <lineage>
        <taxon>Eukaryota</taxon>
        <taxon>Metazoa</taxon>
        <taxon>Ecdysozoa</taxon>
        <taxon>Nematoda</taxon>
        <taxon>Chromadorea</taxon>
        <taxon>Rhabditida</taxon>
        <taxon>Tylenchina</taxon>
        <taxon>Tylenchomorpha</taxon>
        <taxon>Tylenchoidea</taxon>
        <taxon>Heteroderidae</taxon>
        <taxon>Heteroderinae</taxon>
        <taxon>Globodera</taxon>
    </lineage>
</organism>
<keyword evidence="3" id="KW-1185">Reference proteome</keyword>
<reference evidence="4" key="1">
    <citation type="submission" date="2022-11" db="UniProtKB">
        <authorList>
            <consortium name="WormBaseParasite"/>
        </authorList>
    </citation>
    <scope>IDENTIFICATION</scope>
</reference>
<accession>A0A914HMG9</accession>
<feature type="compositionally biased region" description="Acidic residues" evidence="1">
    <location>
        <begin position="187"/>
        <end position="207"/>
    </location>
</feature>